<dbReference type="Proteomes" id="UP000092967">
    <property type="component" value="Chromosome"/>
</dbReference>
<gene>
    <name evidence="1" type="ORF">AXE80_10765</name>
</gene>
<keyword evidence="2" id="KW-1185">Reference proteome</keyword>
<dbReference type="RefSeq" id="WP_068827151.1">
    <property type="nucleotide sequence ID" value="NZ_CP014224.1"/>
</dbReference>
<evidence type="ECO:0000313" key="1">
    <source>
        <dbReference type="EMBL" id="ANW96725.1"/>
    </source>
</evidence>
<accession>A0A1B1Y7I1</accession>
<dbReference type="EMBL" id="CP014224">
    <property type="protein sequence ID" value="ANW96725.1"/>
    <property type="molecule type" value="Genomic_DNA"/>
</dbReference>
<proteinExistence type="predicted"/>
<dbReference type="KEGG" id="wfu:AXE80_10765"/>
<reference evidence="1 2" key="1">
    <citation type="submission" date="2016-02" db="EMBL/GenBank/DDBJ databases">
        <authorList>
            <person name="Wen L."/>
            <person name="He K."/>
            <person name="Yang H."/>
        </authorList>
    </citation>
    <scope>NUCLEOTIDE SEQUENCE [LARGE SCALE GENOMIC DNA]</scope>
    <source>
        <strain evidence="1 2">CZ1127</strain>
    </source>
</reference>
<organism evidence="1 2">
    <name type="scientific">Wenyingzhuangia fucanilytica</name>
    <dbReference type="NCBI Taxonomy" id="1790137"/>
    <lineage>
        <taxon>Bacteria</taxon>
        <taxon>Pseudomonadati</taxon>
        <taxon>Bacteroidota</taxon>
        <taxon>Flavobacteriia</taxon>
        <taxon>Flavobacteriales</taxon>
        <taxon>Flavobacteriaceae</taxon>
        <taxon>Wenyingzhuangia</taxon>
    </lineage>
</organism>
<evidence type="ECO:0000313" key="2">
    <source>
        <dbReference type="Proteomes" id="UP000092967"/>
    </source>
</evidence>
<sequence length="86" mass="10019">MKIIKIVDLPNNIQVLLKRGYCENSKPVITITFFTALGNLMLTAALDIPFENEIDRDDEFEFRFILTTHKLLEIFSTLRKEIESQT</sequence>
<dbReference type="AlphaFoldDB" id="A0A1B1Y7I1"/>
<dbReference type="STRING" id="1790137.AXE80_10765"/>
<protein>
    <submittedName>
        <fullName evidence="1">Uncharacterized protein</fullName>
    </submittedName>
</protein>
<name>A0A1B1Y7I1_9FLAO</name>